<dbReference type="Proteomes" id="UP000638732">
    <property type="component" value="Unassembled WGS sequence"/>
</dbReference>
<reference evidence="2" key="2">
    <citation type="submission" date="2020-10" db="EMBL/GenBank/DDBJ databases">
        <title>Mucilaginibacter sp. nov., isolated from soil.</title>
        <authorList>
            <person name="Jeon C.O."/>
        </authorList>
    </citation>
    <scope>NUCLEOTIDE SEQUENCE</scope>
    <source>
        <strain evidence="2">R11</strain>
    </source>
</reference>
<evidence type="ECO:0000313" key="3">
    <source>
        <dbReference type="Proteomes" id="UP000638732"/>
    </source>
</evidence>
<protein>
    <submittedName>
        <fullName evidence="2">DUF2911 domain-containing protein</fullName>
    </submittedName>
</protein>
<evidence type="ECO:0000313" key="2">
    <source>
        <dbReference type="EMBL" id="NCD71330.1"/>
    </source>
</evidence>
<comment type="caution">
    <text evidence="2">The sequence shown here is derived from an EMBL/GenBank/DDBJ whole genome shotgun (WGS) entry which is preliminary data.</text>
</comment>
<dbReference type="AlphaFoldDB" id="A0A965ZIJ7"/>
<keyword evidence="1" id="KW-0732">Signal</keyword>
<name>A0A965ZIJ7_9SPHI</name>
<sequence length="173" mass="18782">MKKLMLFVVLAVCTLGAFTVSAQTTDKSKRPSPPDTVKATTQNGVAIEVAYSQPALKGRAIGTEIAPYGKVWRTGANEATTISFSKNVTLGGKALPAGKYSLYSIPGEKEWVIIINKIAMQSGMEYKEAEDALRVTVKTEKTSPSVERLKFMIDPSGKISFVWGEKMVSFVVK</sequence>
<reference evidence="2" key="1">
    <citation type="submission" date="2020-01" db="EMBL/GenBank/DDBJ databases">
        <authorList>
            <person name="Seo Y.L."/>
        </authorList>
    </citation>
    <scope>NUCLEOTIDE SEQUENCE</scope>
    <source>
        <strain evidence="2">R11</strain>
    </source>
</reference>
<feature type="signal peptide" evidence="1">
    <location>
        <begin position="1"/>
        <end position="22"/>
    </location>
</feature>
<keyword evidence="3" id="KW-1185">Reference proteome</keyword>
<dbReference type="EMBL" id="WWEO01000044">
    <property type="protein sequence ID" value="NCD71330.1"/>
    <property type="molecule type" value="Genomic_DNA"/>
</dbReference>
<evidence type="ECO:0000256" key="1">
    <source>
        <dbReference type="SAM" id="SignalP"/>
    </source>
</evidence>
<dbReference type="Pfam" id="PF11138">
    <property type="entry name" value="DUF2911"/>
    <property type="match status" value="1"/>
</dbReference>
<dbReference type="RefSeq" id="WP_166587295.1">
    <property type="nucleotide sequence ID" value="NZ_WWEO01000044.1"/>
</dbReference>
<gene>
    <name evidence="2" type="ORF">GSY63_18330</name>
</gene>
<accession>A0A965ZIJ7</accession>
<feature type="chain" id="PRO_5037880720" evidence="1">
    <location>
        <begin position="23"/>
        <end position="173"/>
    </location>
</feature>
<organism evidence="2 3">
    <name type="scientific">Mucilaginibacter agri</name>
    <dbReference type="NCBI Taxonomy" id="2695265"/>
    <lineage>
        <taxon>Bacteria</taxon>
        <taxon>Pseudomonadati</taxon>
        <taxon>Bacteroidota</taxon>
        <taxon>Sphingobacteriia</taxon>
        <taxon>Sphingobacteriales</taxon>
        <taxon>Sphingobacteriaceae</taxon>
        <taxon>Mucilaginibacter</taxon>
    </lineage>
</organism>
<proteinExistence type="predicted"/>
<dbReference type="InterPro" id="IPR021314">
    <property type="entry name" value="DUF2911"/>
</dbReference>